<dbReference type="InterPro" id="IPR029063">
    <property type="entry name" value="SAM-dependent_MTases_sf"/>
</dbReference>
<evidence type="ECO:0000313" key="2">
    <source>
        <dbReference type="Proteomes" id="UP000324585"/>
    </source>
</evidence>
<comment type="caution">
    <text evidence="1">The sequence shown here is derived from an EMBL/GenBank/DDBJ whole genome shotgun (WGS) entry which is preliminary data.</text>
</comment>
<sequence length="288" mass="31853">MSLDLPEGWRLEHVKCAPRLNCQSHEAKTECQYVRARVSKRQSRFHEVARIARDEADAEHVRIKYVCDGTTFCAKISLLVPLVQRHAVLLSPTLDVYRTLSRAQLYAPCFSFLELGCAGGVTCVRLAQYERLRLVAGLDKSAEPIEQAHTRNAKMQTPDGLSLLSPLVFAQCDVLELSDSEFLAAAQALWFDAKVRATHASLPPTAEPECASLHGSDAGDSGTCGLCRPDCVFTHVWIDLNGSRDVAVLQCVVQKVLRTLHPLLVCVKTSKWCELIDAADSPQWLVTL</sequence>
<dbReference type="EMBL" id="VRMN01000008">
    <property type="protein sequence ID" value="KAA8493069.1"/>
    <property type="molecule type" value="Genomic_DNA"/>
</dbReference>
<keyword evidence="2" id="KW-1185">Reference proteome</keyword>
<dbReference type="SUPFAM" id="SSF53335">
    <property type="entry name" value="S-adenosyl-L-methionine-dependent methyltransferases"/>
    <property type="match status" value="1"/>
</dbReference>
<protein>
    <recommendedName>
        <fullName evidence="3">Methyltransferase domain-containing protein</fullName>
    </recommendedName>
</protein>
<evidence type="ECO:0008006" key="3">
    <source>
        <dbReference type="Google" id="ProtNLM"/>
    </source>
</evidence>
<dbReference type="Gene3D" id="3.40.50.150">
    <property type="entry name" value="Vaccinia Virus protein VP39"/>
    <property type="match status" value="1"/>
</dbReference>
<dbReference type="AlphaFoldDB" id="A0A5J4YNR6"/>
<accession>A0A5J4YNR6</accession>
<evidence type="ECO:0000313" key="1">
    <source>
        <dbReference type="EMBL" id="KAA8493069.1"/>
    </source>
</evidence>
<reference evidence="2" key="1">
    <citation type="journal article" date="2019" name="Nat. Commun.">
        <title>Expansion of phycobilisome linker gene families in mesophilic red algae.</title>
        <authorList>
            <person name="Lee J."/>
            <person name="Kim D."/>
            <person name="Bhattacharya D."/>
            <person name="Yoon H.S."/>
        </authorList>
    </citation>
    <scope>NUCLEOTIDE SEQUENCE [LARGE SCALE GENOMIC DNA]</scope>
    <source>
        <strain evidence="2">CCMP 1328</strain>
    </source>
</reference>
<organism evidence="1 2">
    <name type="scientific">Porphyridium purpureum</name>
    <name type="common">Red alga</name>
    <name type="synonym">Porphyridium cruentum</name>
    <dbReference type="NCBI Taxonomy" id="35688"/>
    <lineage>
        <taxon>Eukaryota</taxon>
        <taxon>Rhodophyta</taxon>
        <taxon>Bangiophyceae</taxon>
        <taxon>Porphyridiales</taxon>
        <taxon>Porphyridiaceae</taxon>
        <taxon>Porphyridium</taxon>
    </lineage>
</organism>
<name>A0A5J4YNR6_PORPP</name>
<proteinExistence type="predicted"/>
<dbReference type="Proteomes" id="UP000324585">
    <property type="component" value="Unassembled WGS sequence"/>
</dbReference>
<gene>
    <name evidence="1" type="ORF">FVE85_9341</name>
</gene>